<organism evidence="6 7">
    <name type="scientific">Levilactobacillus bambusae</name>
    <dbReference type="NCBI Taxonomy" id="2024736"/>
    <lineage>
        <taxon>Bacteria</taxon>
        <taxon>Bacillati</taxon>
        <taxon>Bacillota</taxon>
        <taxon>Bacilli</taxon>
        <taxon>Lactobacillales</taxon>
        <taxon>Lactobacillaceae</taxon>
        <taxon>Levilactobacillus</taxon>
    </lineage>
</organism>
<dbReference type="SFLD" id="SFLDS00003">
    <property type="entry name" value="Haloacid_Dehalogenase"/>
    <property type="match status" value="1"/>
</dbReference>
<accession>A0A2V1N6L2</accession>
<feature type="active site" description="Proton donor/acceptor" evidence="2">
    <location>
        <position position="15"/>
    </location>
</feature>
<dbReference type="GO" id="GO:0000287">
    <property type="term" value="F:magnesium ion binding"/>
    <property type="evidence" value="ECO:0007669"/>
    <property type="project" value="InterPro"/>
</dbReference>
<dbReference type="Gene3D" id="3.40.50.1000">
    <property type="entry name" value="HAD superfamily/HAD-like"/>
    <property type="match status" value="1"/>
</dbReference>
<dbReference type="InterPro" id="IPR023198">
    <property type="entry name" value="PGP-like_dom2"/>
</dbReference>
<dbReference type="GO" id="GO:0005975">
    <property type="term" value="P:carbohydrate metabolic process"/>
    <property type="evidence" value="ECO:0007669"/>
    <property type="project" value="InterPro"/>
</dbReference>
<dbReference type="GO" id="GO:0050308">
    <property type="term" value="F:sugar-phosphatase activity"/>
    <property type="evidence" value="ECO:0007669"/>
    <property type="project" value="TreeGrafter"/>
</dbReference>
<dbReference type="NCBIfam" id="TIGR02009">
    <property type="entry name" value="PGMB-YQAB-SF"/>
    <property type="match status" value="1"/>
</dbReference>
<feature type="binding site" evidence="4">
    <location>
        <position position="13"/>
    </location>
    <ligand>
        <name>Mg(2+)</name>
        <dbReference type="ChEBI" id="CHEBI:18420"/>
    </ligand>
</feature>
<feature type="binding site" evidence="3">
    <location>
        <position position="29"/>
    </location>
    <ligand>
        <name>substrate</name>
    </ligand>
</feature>
<evidence type="ECO:0000256" key="5">
    <source>
        <dbReference type="PIRSR" id="PIRSR610972-4"/>
    </source>
</evidence>
<dbReference type="InterPro" id="IPR051806">
    <property type="entry name" value="HAD-like_SPP"/>
</dbReference>
<feature type="active site" description="Nucleophile" evidence="2">
    <location>
        <position position="13"/>
    </location>
</feature>
<dbReference type="InterPro" id="IPR036412">
    <property type="entry name" value="HAD-like_sf"/>
</dbReference>
<sequence length="223" mass="24168">MVQFSDIKGFVFDLDGVITDTSALHSKAWHKTADEVGVTWTTELDNGLKGISRMDSLNMILAAGNKENDYTQAEKEKLADEKNDYYIQLVDAMTAADILPGIQSFLDSLVENHYQISLASASKNAPRVLDKLGLSDYFKKIVNPADLTKGKPDPEIYTKGAELLKLPPEACIGIEDAEAGIDSINAAGETSVGLGDKAILKDADMVFATSRELTLGHIADNME</sequence>
<evidence type="ECO:0000256" key="4">
    <source>
        <dbReference type="PIRSR" id="PIRSR610972-3"/>
    </source>
</evidence>
<comment type="caution">
    <text evidence="6">The sequence shown here is derived from an EMBL/GenBank/DDBJ whole genome shotgun (WGS) entry which is preliminary data.</text>
</comment>
<dbReference type="OrthoDB" id="9797743at2"/>
<dbReference type="NCBIfam" id="TIGR01990">
    <property type="entry name" value="bPGM"/>
    <property type="match status" value="1"/>
</dbReference>
<evidence type="ECO:0000256" key="3">
    <source>
        <dbReference type="PIRSR" id="PIRSR610972-2"/>
    </source>
</evidence>
<evidence type="ECO:0000313" key="7">
    <source>
        <dbReference type="Proteomes" id="UP000245080"/>
    </source>
</evidence>
<dbReference type="PANTHER" id="PTHR43481:SF4">
    <property type="entry name" value="GLYCEROL-1-PHOSPHATE PHOSPHOHYDROLASE 1-RELATED"/>
    <property type="match status" value="1"/>
</dbReference>
<proteinExistence type="inferred from homology"/>
<feature type="binding site" evidence="3">
    <location>
        <position position="82"/>
    </location>
    <ligand>
        <name>substrate</name>
    </ligand>
</feature>
<dbReference type="PRINTS" id="PR00413">
    <property type="entry name" value="HADHALOGNASE"/>
</dbReference>
<feature type="binding site" evidence="4">
    <location>
        <position position="176"/>
    </location>
    <ligand>
        <name>Mg(2+)</name>
        <dbReference type="ChEBI" id="CHEBI:18420"/>
    </ligand>
</feature>
<protein>
    <submittedName>
        <fullName evidence="6">Beta-phosphoglucomutase</fullName>
    </submittedName>
</protein>
<dbReference type="InterPro" id="IPR006439">
    <property type="entry name" value="HAD-SF_hydro_IA"/>
</dbReference>
<reference evidence="6 7" key="1">
    <citation type="journal article" date="2018" name="Int. J. Syst. Evol. Microbiol.">
        <title>Lactobacillus bambusae sp. nov., isolated from a traditional fermented Ma-bamboo shoots of Taiwan.</title>
        <authorList>
            <person name="Wang L.-T."/>
        </authorList>
    </citation>
    <scope>NUCLEOTIDE SEQUENCE [LARGE SCALE GENOMIC DNA]</scope>
    <source>
        <strain evidence="6 7">BS-W1</strain>
    </source>
</reference>
<dbReference type="SFLD" id="SFLDF00046">
    <property type="entry name" value="beta-phosphoglucomutase"/>
    <property type="match status" value="1"/>
</dbReference>
<feature type="binding site" evidence="3">
    <location>
        <position position="151"/>
    </location>
    <ligand>
        <name>substrate</name>
    </ligand>
</feature>
<keyword evidence="7" id="KW-1185">Reference proteome</keyword>
<name>A0A2V1N6L2_9LACO</name>
<dbReference type="NCBIfam" id="TIGR01509">
    <property type="entry name" value="HAD-SF-IA-v3"/>
    <property type="match status" value="1"/>
</dbReference>
<dbReference type="InterPro" id="IPR023214">
    <property type="entry name" value="HAD_sf"/>
</dbReference>
<dbReference type="GO" id="GO:0008801">
    <property type="term" value="F:beta-phosphoglucomutase activity"/>
    <property type="evidence" value="ECO:0007669"/>
    <property type="project" value="InterPro"/>
</dbReference>
<dbReference type="EMBL" id="QCXQ01000001">
    <property type="protein sequence ID" value="PWG01080.1"/>
    <property type="molecule type" value="Genomic_DNA"/>
</dbReference>
<dbReference type="CDD" id="cd02598">
    <property type="entry name" value="HAD_BPGM"/>
    <property type="match status" value="1"/>
</dbReference>
<feature type="binding site" evidence="3">
    <location>
        <begin position="13"/>
        <end position="15"/>
    </location>
    <ligand>
        <name>substrate</name>
    </ligand>
</feature>
<feature type="site" description="Important for catalytic activity and assists the phosphoryl transfer reaction to Asp8 by balancing charge and orienting the reacting groups" evidence="5">
    <location>
        <position position="120"/>
    </location>
</feature>
<feature type="binding site" evidence="3">
    <location>
        <position position="56"/>
    </location>
    <ligand>
        <name>substrate</name>
    </ligand>
</feature>
<dbReference type="AlphaFoldDB" id="A0A2V1N6L2"/>
<keyword evidence="4" id="KW-0460">Magnesium</keyword>
<comment type="similarity">
    <text evidence="1">Belongs to the HAD-like hydrolase superfamily. CbbY/CbbZ/Gph/YieH family.</text>
</comment>
<keyword evidence="4" id="KW-0479">Metal-binding</keyword>
<evidence type="ECO:0000256" key="2">
    <source>
        <dbReference type="PIRSR" id="PIRSR610972-1"/>
    </source>
</evidence>
<dbReference type="Pfam" id="PF00702">
    <property type="entry name" value="Hydrolase"/>
    <property type="match status" value="1"/>
</dbReference>
<dbReference type="InterPro" id="IPR010976">
    <property type="entry name" value="B-phosphoglucomutase_hydrolase"/>
</dbReference>
<comment type="cofactor">
    <cofactor evidence="4">
        <name>Mg(2+)</name>
        <dbReference type="ChEBI" id="CHEBI:18420"/>
    </cofactor>
    <text evidence="4">Binds 2 magnesium ions per subunit.</text>
</comment>
<dbReference type="SFLD" id="SFLDG01135">
    <property type="entry name" value="C1.5.6:_HAD__Beta-PGM__Phospha"/>
    <property type="match status" value="1"/>
</dbReference>
<feature type="binding site" evidence="4">
    <location>
        <position position="15"/>
    </location>
    <ligand>
        <name>Mg(2+)</name>
        <dbReference type="ChEBI" id="CHEBI:18420"/>
    </ligand>
</feature>
<evidence type="ECO:0000313" key="6">
    <source>
        <dbReference type="EMBL" id="PWG01080.1"/>
    </source>
</evidence>
<feature type="site" description="Important for catalytic activity and assists the phosphoryl transfer reaction to Asp8 by balancing charge and orienting the reacting groups" evidence="5">
    <location>
        <position position="151"/>
    </location>
</feature>
<dbReference type="Proteomes" id="UP000245080">
    <property type="component" value="Unassembled WGS sequence"/>
</dbReference>
<feature type="binding site" evidence="4">
    <location>
        <position position="175"/>
    </location>
    <ligand>
        <name>Mg(2+)</name>
        <dbReference type="ChEBI" id="CHEBI:18420"/>
    </ligand>
</feature>
<dbReference type="SUPFAM" id="SSF56784">
    <property type="entry name" value="HAD-like"/>
    <property type="match status" value="1"/>
</dbReference>
<dbReference type="PANTHER" id="PTHR43481">
    <property type="entry name" value="FRUCTOSE-1-PHOSPHATE PHOSPHATASE"/>
    <property type="match status" value="1"/>
</dbReference>
<dbReference type="InterPro" id="IPR010972">
    <property type="entry name" value="Beta-PGM"/>
</dbReference>
<feature type="binding site" evidence="3">
    <location>
        <begin position="48"/>
        <end position="53"/>
    </location>
    <ligand>
        <name>substrate</name>
    </ligand>
</feature>
<dbReference type="Gene3D" id="1.10.150.240">
    <property type="entry name" value="Putative phosphatase, domain 2"/>
    <property type="match status" value="1"/>
</dbReference>
<gene>
    <name evidence="6" type="primary">pgmB</name>
    <name evidence="6" type="ORF">DCM90_02590</name>
</gene>
<dbReference type="SFLD" id="SFLDG01129">
    <property type="entry name" value="C1.5:_HAD__Beta-PGM__Phosphata"/>
    <property type="match status" value="1"/>
</dbReference>
<dbReference type="RefSeq" id="WP_109249793.1">
    <property type="nucleotide sequence ID" value="NZ_QCXQ01000001.1"/>
</dbReference>
<evidence type="ECO:0000256" key="1">
    <source>
        <dbReference type="ARBA" id="ARBA00006171"/>
    </source>
</evidence>
<feature type="binding site" evidence="3">
    <location>
        <begin position="120"/>
        <end position="124"/>
    </location>
    <ligand>
        <name>substrate</name>
    </ligand>
</feature>